<proteinExistence type="predicted"/>
<evidence type="ECO:0008006" key="4">
    <source>
        <dbReference type="Google" id="ProtNLM"/>
    </source>
</evidence>
<keyword evidence="1" id="KW-0732">Signal</keyword>
<evidence type="ECO:0000256" key="1">
    <source>
        <dbReference type="SAM" id="SignalP"/>
    </source>
</evidence>
<dbReference type="Proteomes" id="UP000269923">
    <property type="component" value="Unassembled WGS sequence"/>
</dbReference>
<gene>
    <name evidence="2" type="ORF">EII21_02535</name>
</gene>
<feature type="chain" id="PRO_5018145668" description="DUF3828 domain-containing protein" evidence="1">
    <location>
        <begin position="20"/>
        <end position="166"/>
    </location>
</feature>
<feature type="signal peptide" evidence="1">
    <location>
        <begin position="1"/>
        <end position="19"/>
    </location>
</feature>
<dbReference type="AlphaFoldDB" id="A0A3P2ACC4"/>
<protein>
    <recommendedName>
        <fullName evidence="4">DUF3828 domain-containing protein</fullName>
    </recommendedName>
</protein>
<sequence>MKKFILASVLALISVQAYANEQAKAALVRKVVIAGEISPYATDRLKNILRKAHAIDERIAKEQGDVGCEFAEHFYLGHGNGGLEARAIKNWKTKKLPNDGIKVTFNTAYDANLLEFDLVKQGNGYAIDDVRFGYSDNPKRVPKKADDSIKETALGMIQTNGCNFDN</sequence>
<evidence type="ECO:0000313" key="3">
    <source>
        <dbReference type="Proteomes" id="UP000269923"/>
    </source>
</evidence>
<name>A0A3P2ACC4_9NEIS</name>
<dbReference type="EMBL" id="RQYC01000002">
    <property type="protein sequence ID" value="RRD91283.1"/>
    <property type="molecule type" value="Genomic_DNA"/>
</dbReference>
<reference evidence="2 3" key="1">
    <citation type="submission" date="2018-11" db="EMBL/GenBank/DDBJ databases">
        <title>Genomes From Bacteria Associated with the Canine Oral Cavity: a Test Case for Automated Genome-Based Taxonomic Assignment.</title>
        <authorList>
            <person name="Coil D.A."/>
            <person name="Jospin G."/>
            <person name="Darling A.E."/>
            <person name="Wallis C."/>
            <person name="Davis I.J."/>
            <person name="Harris S."/>
            <person name="Eisen J.A."/>
            <person name="Holcombe L.J."/>
            <person name="O'Flynn C."/>
        </authorList>
    </citation>
    <scope>NUCLEOTIDE SEQUENCE [LARGE SCALE GENOMIC DNA]</scope>
    <source>
        <strain evidence="2 3">COT-280</strain>
    </source>
</reference>
<accession>A0A3P2ACC4</accession>
<organism evidence="2 3">
    <name type="scientific">Conchiformibius steedae</name>
    <dbReference type="NCBI Taxonomy" id="153493"/>
    <lineage>
        <taxon>Bacteria</taxon>
        <taxon>Pseudomonadati</taxon>
        <taxon>Pseudomonadota</taxon>
        <taxon>Betaproteobacteria</taxon>
        <taxon>Neisseriales</taxon>
        <taxon>Neisseriaceae</taxon>
        <taxon>Conchiformibius</taxon>
    </lineage>
</organism>
<evidence type="ECO:0000313" key="2">
    <source>
        <dbReference type="EMBL" id="RRD91283.1"/>
    </source>
</evidence>
<keyword evidence="3" id="KW-1185">Reference proteome</keyword>
<dbReference type="RefSeq" id="WP_124794079.1">
    <property type="nucleotide sequence ID" value="NZ_RQYC01000002.1"/>
</dbReference>
<comment type="caution">
    <text evidence="2">The sequence shown here is derived from an EMBL/GenBank/DDBJ whole genome shotgun (WGS) entry which is preliminary data.</text>
</comment>